<dbReference type="PANTHER" id="PTHR20974">
    <property type="entry name" value="UPF0585 PROTEIN CG18661"/>
    <property type="match status" value="1"/>
</dbReference>
<dbReference type="AlphaFoldDB" id="A0A5M6ZPK0"/>
<protein>
    <submittedName>
        <fullName evidence="1">DUF938 domain-containing protein</fullName>
    </submittedName>
</protein>
<evidence type="ECO:0000313" key="1">
    <source>
        <dbReference type="EMBL" id="KAA5805168.1"/>
    </source>
</evidence>
<reference evidence="1 2" key="1">
    <citation type="submission" date="2019-09" db="EMBL/GenBank/DDBJ databases">
        <authorList>
            <person name="Kevbrin V."/>
            <person name="Grouzdev D.S."/>
        </authorList>
    </citation>
    <scope>NUCLEOTIDE SEQUENCE [LARGE SCALE GENOMIC DNA]</scope>
    <source>
        <strain evidence="1 2">G-192</strain>
    </source>
</reference>
<organism evidence="1 2">
    <name type="scientific">Alkalicaulis satelles</name>
    <dbReference type="NCBI Taxonomy" id="2609175"/>
    <lineage>
        <taxon>Bacteria</taxon>
        <taxon>Pseudomonadati</taxon>
        <taxon>Pseudomonadota</taxon>
        <taxon>Alphaproteobacteria</taxon>
        <taxon>Maricaulales</taxon>
        <taxon>Maricaulaceae</taxon>
        <taxon>Alkalicaulis</taxon>
    </lineage>
</organism>
<dbReference type="Pfam" id="PF06080">
    <property type="entry name" value="DUF938"/>
    <property type="match status" value="1"/>
</dbReference>
<dbReference type="SUPFAM" id="SSF53335">
    <property type="entry name" value="S-adenosyl-L-methionine-dependent methyltransferases"/>
    <property type="match status" value="1"/>
</dbReference>
<proteinExistence type="predicted"/>
<gene>
    <name evidence="1" type="ORF">F1654_04065</name>
</gene>
<evidence type="ECO:0000313" key="2">
    <source>
        <dbReference type="Proteomes" id="UP000325122"/>
    </source>
</evidence>
<dbReference type="InterPro" id="IPR029063">
    <property type="entry name" value="SAM-dependent_MTases_sf"/>
</dbReference>
<dbReference type="InterPro" id="IPR010342">
    <property type="entry name" value="DUF938"/>
</dbReference>
<name>A0A5M6ZPK0_9PROT</name>
<dbReference type="CDD" id="cd02440">
    <property type="entry name" value="AdoMet_MTases"/>
    <property type="match status" value="1"/>
</dbReference>
<dbReference type="PANTHER" id="PTHR20974:SF0">
    <property type="entry name" value="UPF0585 PROTEIN CG18661"/>
    <property type="match status" value="1"/>
</dbReference>
<accession>A0A5M6ZPK0</accession>
<dbReference type="Proteomes" id="UP000325122">
    <property type="component" value="Unassembled WGS sequence"/>
</dbReference>
<dbReference type="Gene3D" id="3.40.50.150">
    <property type="entry name" value="Vaccinia Virus protein VP39"/>
    <property type="match status" value="1"/>
</dbReference>
<dbReference type="EMBL" id="VWOJ01000001">
    <property type="protein sequence ID" value="KAA5805168.1"/>
    <property type="molecule type" value="Genomic_DNA"/>
</dbReference>
<sequence length="219" mass="22939">MSSMTPLALEGRAVVGARLASPSAARNRAPIASALAERLAEGARVLEIACGTGEHALACVSARPDLVWTPSDPDPASRASADAWAVEAHGAIRHALDIDVMRQGWAEGLSADAVFCANMIHIAPWEAAEGLFEGAGALLAPGGWLYLYGPFLEGDATAPSNLDFDASLKARHPGWGVRALADVDALAASCGFERAERLDMPANNRLIGYRRSAPGRRTS</sequence>
<comment type="caution">
    <text evidence="1">The sequence shown here is derived from an EMBL/GenBank/DDBJ whole genome shotgun (WGS) entry which is preliminary data.</text>
</comment>
<keyword evidence="2" id="KW-1185">Reference proteome</keyword>